<dbReference type="OrthoDB" id="2245989at2759"/>
<evidence type="ECO:0000313" key="3">
    <source>
        <dbReference type="Proteomes" id="UP000654913"/>
    </source>
</evidence>
<dbReference type="Proteomes" id="UP000654913">
    <property type="component" value="Chromosome 6"/>
</dbReference>
<keyword evidence="3" id="KW-1185">Reference proteome</keyword>
<dbReference type="Pfam" id="PF11905">
    <property type="entry name" value="DUF3425"/>
    <property type="match status" value="1"/>
</dbReference>
<accession>A0A7R7XUP9</accession>
<dbReference type="RefSeq" id="XP_041560273.1">
    <property type="nucleotide sequence ID" value="XM_041694443.1"/>
</dbReference>
<name>A0A7R7XUP9_9EURO</name>
<gene>
    <name evidence="2" type="ORF">APUU_61135S</name>
</gene>
<feature type="region of interest" description="Disordered" evidence="1">
    <location>
        <begin position="1"/>
        <end position="105"/>
    </location>
</feature>
<dbReference type="PANTHER" id="PTHR38116:SF1">
    <property type="entry name" value="BZIP DOMAIN-CONTAINING PROTEIN"/>
    <property type="match status" value="1"/>
</dbReference>
<evidence type="ECO:0000256" key="1">
    <source>
        <dbReference type="SAM" id="MobiDB-lite"/>
    </source>
</evidence>
<dbReference type="EMBL" id="AP024448">
    <property type="protein sequence ID" value="BCS28087.1"/>
    <property type="molecule type" value="Genomic_DNA"/>
</dbReference>
<dbReference type="GeneID" id="64978084"/>
<dbReference type="KEGG" id="apuu:APUU_61135S"/>
<organism evidence="2 3">
    <name type="scientific">Aspergillus puulaauensis</name>
    <dbReference type="NCBI Taxonomy" id="1220207"/>
    <lineage>
        <taxon>Eukaryota</taxon>
        <taxon>Fungi</taxon>
        <taxon>Dikarya</taxon>
        <taxon>Ascomycota</taxon>
        <taxon>Pezizomycotina</taxon>
        <taxon>Eurotiomycetes</taxon>
        <taxon>Eurotiomycetidae</taxon>
        <taxon>Eurotiales</taxon>
        <taxon>Aspergillaceae</taxon>
        <taxon>Aspergillus</taxon>
    </lineage>
</organism>
<sequence>MSHQNASDGPPAAEATEIRLQQFSERFTGLPQDDWSGMGDVKQRKKVQNRLNQRALPGLRRKLDKSSDHNINSQTSGSSSRSSPEMEEGPQAAPPPLETSQQLSRMQANNTMDHMADPYLLAAIGQAHILGPESTKTKHLLHHFEAFVYRQRTLASPRTDLLLHLIQFNFIKALVQNMAVLGLSSEQMDDDDATSPFNVLGPWQAEQDYNNNFEASLPPGLRATVIQRTVPHHPWLDLLPSPQMRDNLILAGESYDEMQLCLDMKGHGRVHPDQTGIIVWRDPWDAEGWEVTESFAKSWGWVLGGCWDLGHSTNSWRARRNETPLFCSPA</sequence>
<dbReference type="InterPro" id="IPR021833">
    <property type="entry name" value="DUF3425"/>
</dbReference>
<dbReference type="AlphaFoldDB" id="A0A7R7XUP9"/>
<proteinExistence type="predicted"/>
<reference evidence="2" key="2">
    <citation type="submission" date="2021-02" db="EMBL/GenBank/DDBJ databases">
        <title>Aspergillus puulaauensis MK2 genome sequence.</title>
        <authorList>
            <person name="Futagami T."/>
            <person name="Mori K."/>
            <person name="Kadooka C."/>
            <person name="Tanaka T."/>
        </authorList>
    </citation>
    <scope>NUCLEOTIDE SEQUENCE</scope>
    <source>
        <strain evidence="2">MK2</strain>
    </source>
</reference>
<evidence type="ECO:0000313" key="2">
    <source>
        <dbReference type="EMBL" id="BCS28087.1"/>
    </source>
</evidence>
<protein>
    <submittedName>
        <fullName evidence="2">Uncharacterized protein</fullName>
    </submittedName>
</protein>
<dbReference type="PANTHER" id="PTHR38116">
    <property type="entry name" value="CHROMOSOME 7, WHOLE GENOME SHOTGUN SEQUENCE"/>
    <property type="match status" value="1"/>
</dbReference>
<reference evidence="2" key="1">
    <citation type="submission" date="2021-01" db="EMBL/GenBank/DDBJ databases">
        <authorList>
            <consortium name="Aspergillus puulaauensis MK2 genome sequencing consortium"/>
            <person name="Kazuki M."/>
            <person name="Futagami T."/>
        </authorList>
    </citation>
    <scope>NUCLEOTIDE SEQUENCE</scope>
    <source>
        <strain evidence="2">MK2</strain>
    </source>
</reference>
<feature type="compositionally biased region" description="Low complexity" evidence="1">
    <location>
        <begin position="73"/>
        <end position="83"/>
    </location>
</feature>